<keyword evidence="6" id="KW-0547">Nucleotide-binding</keyword>
<dbReference type="InterPro" id="IPR003593">
    <property type="entry name" value="AAA+_ATPase"/>
</dbReference>
<keyword evidence="9" id="KW-0472">Membrane</keyword>
<evidence type="ECO:0000313" key="11">
    <source>
        <dbReference type="EMBL" id="PKR55684.1"/>
    </source>
</evidence>
<keyword evidence="7 11" id="KW-0067">ATP-binding</keyword>
<dbReference type="PROSITE" id="PS00211">
    <property type="entry name" value="ABC_TRANSPORTER_1"/>
    <property type="match status" value="1"/>
</dbReference>
<dbReference type="InterPro" id="IPR017871">
    <property type="entry name" value="ABC_transporter-like_CS"/>
</dbReference>
<accession>A0A2N3KYM9</accession>
<dbReference type="PANTHER" id="PTHR43790">
    <property type="entry name" value="CARBOHYDRATE TRANSPORT ATP-BINDING PROTEIN MG119-RELATED"/>
    <property type="match status" value="1"/>
</dbReference>
<dbReference type="Pfam" id="PF00005">
    <property type="entry name" value="ABC_tran"/>
    <property type="match status" value="2"/>
</dbReference>
<evidence type="ECO:0000256" key="1">
    <source>
        <dbReference type="ARBA" id="ARBA00004202"/>
    </source>
</evidence>
<gene>
    <name evidence="11" type="ORF">COO20_00190</name>
</gene>
<dbReference type="Gene3D" id="3.40.50.300">
    <property type="entry name" value="P-loop containing nucleotide triphosphate hydrolases"/>
    <property type="match status" value="2"/>
</dbReference>
<dbReference type="InterPro" id="IPR050107">
    <property type="entry name" value="ABC_carbohydrate_import_ATPase"/>
</dbReference>
<dbReference type="RefSeq" id="WP_101263678.1">
    <property type="nucleotide sequence ID" value="NZ_NWTK01000001.1"/>
</dbReference>
<evidence type="ECO:0000256" key="4">
    <source>
        <dbReference type="ARBA" id="ARBA00022597"/>
    </source>
</evidence>
<dbReference type="SUPFAM" id="SSF52540">
    <property type="entry name" value="P-loop containing nucleoside triphosphate hydrolases"/>
    <property type="match status" value="2"/>
</dbReference>
<comment type="caution">
    <text evidence="11">The sequence shown here is derived from an EMBL/GenBank/DDBJ whole genome shotgun (WGS) entry which is preliminary data.</text>
</comment>
<evidence type="ECO:0000256" key="6">
    <source>
        <dbReference type="ARBA" id="ARBA00022741"/>
    </source>
</evidence>
<evidence type="ECO:0000256" key="2">
    <source>
        <dbReference type="ARBA" id="ARBA00022448"/>
    </source>
</evidence>
<dbReference type="GO" id="GO:0016887">
    <property type="term" value="F:ATP hydrolysis activity"/>
    <property type="evidence" value="ECO:0007669"/>
    <property type="project" value="InterPro"/>
</dbReference>
<dbReference type="FunFam" id="3.40.50.300:FF:000127">
    <property type="entry name" value="Ribose import ATP-binding protein RbsA"/>
    <property type="match status" value="1"/>
</dbReference>
<dbReference type="CDD" id="cd03215">
    <property type="entry name" value="ABC_Carb_Monos_II"/>
    <property type="match status" value="1"/>
</dbReference>
<dbReference type="EMBL" id="NWTK01000001">
    <property type="protein sequence ID" value="PKR55684.1"/>
    <property type="molecule type" value="Genomic_DNA"/>
</dbReference>
<keyword evidence="4" id="KW-0762">Sugar transport</keyword>
<evidence type="ECO:0000256" key="3">
    <source>
        <dbReference type="ARBA" id="ARBA00022475"/>
    </source>
</evidence>
<evidence type="ECO:0000256" key="7">
    <source>
        <dbReference type="ARBA" id="ARBA00022840"/>
    </source>
</evidence>
<dbReference type="AlphaFoldDB" id="A0A2N3KYM9"/>
<dbReference type="GO" id="GO:0005524">
    <property type="term" value="F:ATP binding"/>
    <property type="evidence" value="ECO:0007669"/>
    <property type="project" value="UniProtKB-KW"/>
</dbReference>
<evidence type="ECO:0000256" key="8">
    <source>
        <dbReference type="ARBA" id="ARBA00022967"/>
    </source>
</evidence>
<dbReference type="OrthoDB" id="7283113at2"/>
<proteinExistence type="predicted"/>
<feature type="domain" description="ABC transporter" evidence="10">
    <location>
        <begin position="19"/>
        <end position="254"/>
    </location>
</feature>
<reference evidence="11 12" key="1">
    <citation type="submission" date="2017-09" db="EMBL/GenBank/DDBJ databases">
        <title>Biodiversity and function of Thalassospira species in the particle-attached aromatic-hydrocarbon-degrading consortia from the surface seawater of the South China Sea.</title>
        <authorList>
            <person name="Dong C."/>
            <person name="Liu R."/>
            <person name="Shao Z."/>
        </authorList>
    </citation>
    <scope>NUCLEOTIDE SEQUENCE [LARGE SCALE GENOMIC DNA]</scope>
    <source>
        <strain evidence="11 12">CSC1P2</strain>
    </source>
</reference>
<dbReference type="InterPro" id="IPR003439">
    <property type="entry name" value="ABC_transporter-like_ATP-bd"/>
</dbReference>
<dbReference type="CDD" id="cd03216">
    <property type="entry name" value="ABC_Carb_Monos_I"/>
    <property type="match status" value="1"/>
</dbReference>
<dbReference type="PROSITE" id="PS50893">
    <property type="entry name" value="ABC_TRANSPORTER_2"/>
    <property type="match status" value="2"/>
</dbReference>
<evidence type="ECO:0000313" key="12">
    <source>
        <dbReference type="Proteomes" id="UP000233597"/>
    </source>
</evidence>
<protein>
    <submittedName>
        <fullName evidence="11">ABC transporter ATP-binding protein</fullName>
    </submittedName>
</protein>
<keyword evidence="8" id="KW-1278">Translocase</keyword>
<keyword evidence="2" id="KW-0813">Transport</keyword>
<keyword evidence="5" id="KW-0677">Repeat</keyword>
<feature type="domain" description="ABC transporter" evidence="10">
    <location>
        <begin position="263"/>
        <end position="508"/>
    </location>
</feature>
<dbReference type="InterPro" id="IPR027417">
    <property type="entry name" value="P-loop_NTPase"/>
</dbReference>
<dbReference type="PANTHER" id="PTHR43790:SF3">
    <property type="entry name" value="D-ALLOSE IMPORT ATP-BINDING PROTEIN ALSA-RELATED"/>
    <property type="match status" value="1"/>
</dbReference>
<comment type="subcellular location">
    <subcellularLocation>
        <location evidence="1">Cell membrane</location>
        <topology evidence="1">Peripheral membrane protein</topology>
    </subcellularLocation>
</comment>
<dbReference type="GO" id="GO:0005886">
    <property type="term" value="C:plasma membrane"/>
    <property type="evidence" value="ECO:0007669"/>
    <property type="project" value="UniProtKB-SubCell"/>
</dbReference>
<evidence type="ECO:0000259" key="10">
    <source>
        <dbReference type="PROSITE" id="PS50893"/>
    </source>
</evidence>
<keyword evidence="3" id="KW-1003">Cell membrane</keyword>
<name>A0A2N3KYM9_9PROT</name>
<evidence type="ECO:0000256" key="5">
    <source>
        <dbReference type="ARBA" id="ARBA00022737"/>
    </source>
</evidence>
<dbReference type="SMART" id="SM00382">
    <property type="entry name" value="AAA"/>
    <property type="match status" value="2"/>
</dbReference>
<dbReference type="Proteomes" id="UP000233597">
    <property type="component" value="Unassembled WGS sequence"/>
</dbReference>
<sequence>MTDPAVSLTGVGQARKLRLSGQDICKSFGPAQVLHDVSIGLYSGEVHALLGENGAGKSTLVKILSGYHQPTSGQLVLDGHKTGFANSDAGEKAGVILIHQELNLAEQLTVEENIFLGREMTRGWFLDKVAMRSQARSLLDRLQCDISPETRIRDLSVSDRQMVEIAKALSKNADILILDEPTAVLTGREVDILFGLIRRLRAQGVAILYISHKLDEIKAIADMVTVLRDGRHVATHAVADISKDDMARLMVGRDIAQMFPDRVADEQAPVVLSVRNLSVPGIVHDASFDLRKGEVLGFAGIVGAGRTALMEAIIGLRPQSGGTIARNGSDVAIASLSDAKKYGIAYLTKDRKGRGLLLNMDMRPNLTLLALEKFGSPLISRKAEEDALEKAIAAFDIRAADSKTRVGDFSGGNQQKLLLAKVMETDPDIVIIDEPTRGIDIGTKSQIYHFIGDLTAQGKSVILLSSEMPEMLGLSDRIAVMAAGRITGILSGDDRNEHEIMRYATGISDKNGASPYEPS</sequence>
<organism evidence="11 12">
    <name type="scientific">Thalassospira marina</name>
    <dbReference type="NCBI Taxonomy" id="2048283"/>
    <lineage>
        <taxon>Bacteria</taxon>
        <taxon>Pseudomonadati</taxon>
        <taxon>Pseudomonadota</taxon>
        <taxon>Alphaproteobacteria</taxon>
        <taxon>Rhodospirillales</taxon>
        <taxon>Thalassospiraceae</taxon>
        <taxon>Thalassospira</taxon>
    </lineage>
</organism>
<evidence type="ECO:0000256" key="9">
    <source>
        <dbReference type="ARBA" id="ARBA00023136"/>
    </source>
</evidence>